<dbReference type="CDD" id="cd04909">
    <property type="entry name" value="ACT_PDH-BS"/>
    <property type="match status" value="1"/>
</dbReference>
<dbReference type="FunFam" id="3.40.50.720:FF:000208">
    <property type="entry name" value="Prephenate dehydrogenase"/>
    <property type="match status" value="1"/>
</dbReference>
<evidence type="ECO:0000313" key="13">
    <source>
        <dbReference type="EMBL" id="CAL26233.1"/>
    </source>
</evidence>
<comment type="similarity">
    <text evidence="2">Belongs to the prephenate/arogenate dehydrogenase family.</text>
</comment>
<dbReference type="Pfam" id="PF20463">
    <property type="entry name" value="PDH_C"/>
    <property type="match status" value="1"/>
</dbReference>
<dbReference type="UniPathway" id="UPA00122">
    <property type="reaction ID" value="UER00961"/>
</dbReference>
<dbReference type="PROSITE" id="PS51176">
    <property type="entry name" value="PDH_ADH"/>
    <property type="match status" value="1"/>
</dbReference>
<evidence type="ECO:0000256" key="6">
    <source>
        <dbReference type="ARBA" id="ARBA00022605"/>
    </source>
</evidence>
<keyword evidence="5" id="KW-0827">Tyrosine biosynthesis</keyword>
<evidence type="ECO:0000256" key="9">
    <source>
        <dbReference type="ARBA" id="ARBA00023141"/>
    </source>
</evidence>
<keyword evidence="7 13" id="KW-0560">Oxidoreductase</keyword>
<organism evidence="13">
    <name type="scientific">Bacillus amyloliquefaciens</name>
    <name type="common">Bacillus velezensis</name>
    <dbReference type="NCBI Taxonomy" id="1390"/>
    <lineage>
        <taxon>Bacteria</taxon>
        <taxon>Bacillati</taxon>
        <taxon>Bacillota</taxon>
        <taxon>Bacilli</taxon>
        <taxon>Bacillales</taxon>
        <taxon>Bacillaceae</taxon>
        <taxon>Bacillus</taxon>
        <taxon>Bacillus amyloliquefaciens group</taxon>
    </lineage>
</organism>
<dbReference type="InterPro" id="IPR003099">
    <property type="entry name" value="Prephen_DH"/>
</dbReference>
<comment type="catalytic activity">
    <reaction evidence="10">
        <text>prephenate + NAD(+) = 3-(4-hydroxyphenyl)pyruvate + CO2 + NADH</text>
        <dbReference type="Rhea" id="RHEA:13869"/>
        <dbReference type="ChEBI" id="CHEBI:16526"/>
        <dbReference type="ChEBI" id="CHEBI:29934"/>
        <dbReference type="ChEBI" id="CHEBI:36242"/>
        <dbReference type="ChEBI" id="CHEBI:57540"/>
        <dbReference type="ChEBI" id="CHEBI:57945"/>
        <dbReference type="EC" id="1.3.1.12"/>
    </reaction>
</comment>
<dbReference type="PANTHER" id="PTHR21363">
    <property type="entry name" value="PREPHENATE DEHYDROGENASE"/>
    <property type="match status" value="1"/>
</dbReference>
<dbReference type="SUPFAM" id="SSF55021">
    <property type="entry name" value="ACT-like"/>
    <property type="match status" value="1"/>
</dbReference>
<dbReference type="SUPFAM" id="SSF48179">
    <property type="entry name" value="6-phosphogluconate dehydrogenase C-terminal domain-like"/>
    <property type="match status" value="1"/>
</dbReference>
<evidence type="ECO:0000256" key="2">
    <source>
        <dbReference type="ARBA" id="ARBA00007964"/>
    </source>
</evidence>
<dbReference type="Gene3D" id="1.10.3660.10">
    <property type="entry name" value="6-phosphogluconate dehydrogenase C-terminal like domain"/>
    <property type="match status" value="1"/>
</dbReference>
<evidence type="ECO:0000259" key="11">
    <source>
        <dbReference type="PROSITE" id="PS51176"/>
    </source>
</evidence>
<dbReference type="GO" id="GO:0070403">
    <property type="term" value="F:NAD+ binding"/>
    <property type="evidence" value="ECO:0007669"/>
    <property type="project" value="InterPro"/>
</dbReference>
<evidence type="ECO:0000256" key="7">
    <source>
        <dbReference type="ARBA" id="ARBA00023002"/>
    </source>
</evidence>
<dbReference type="InterPro" id="IPR046825">
    <property type="entry name" value="PDH_C"/>
</dbReference>
<dbReference type="InterPro" id="IPR008927">
    <property type="entry name" value="6-PGluconate_DH-like_C_sf"/>
</dbReference>
<protein>
    <recommendedName>
        <fullName evidence="4">Prephenate dehydrogenase</fullName>
        <ecNumber evidence="3">1.3.1.12</ecNumber>
    </recommendedName>
</protein>
<dbReference type="GO" id="GO:0008977">
    <property type="term" value="F:prephenate dehydrogenase (NAD+) activity"/>
    <property type="evidence" value="ECO:0007669"/>
    <property type="project" value="UniProtKB-EC"/>
</dbReference>
<dbReference type="SUPFAM" id="SSF51735">
    <property type="entry name" value="NAD(P)-binding Rossmann-fold domains"/>
    <property type="match status" value="1"/>
</dbReference>
<feature type="domain" description="Prephenate/arogenate dehydrogenase" evidence="11">
    <location>
        <begin position="10"/>
        <end position="299"/>
    </location>
</feature>
<evidence type="ECO:0000256" key="3">
    <source>
        <dbReference type="ARBA" id="ARBA00012068"/>
    </source>
</evidence>
<dbReference type="FunFam" id="1.10.3660.10:FF:000003">
    <property type="entry name" value="Prephenate dehydrogenase"/>
    <property type="match status" value="1"/>
</dbReference>
<dbReference type="GO" id="GO:0006571">
    <property type="term" value="P:tyrosine biosynthetic process"/>
    <property type="evidence" value="ECO:0007669"/>
    <property type="project" value="UniProtKB-UniPathway"/>
</dbReference>
<dbReference type="Gene3D" id="3.30.70.260">
    <property type="match status" value="1"/>
</dbReference>
<dbReference type="NCBIfam" id="NF005107">
    <property type="entry name" value="PRK06545.1-5"/>
    <property type="match status" value="1"/>
</dbReference>
<evidence type="ECO:0000256" key="4">
    <source>
        <dbReference type="ARBA" id="ARBA00016891"/>
    </source>
</evidence>
<keyword evidence="8" id="KW-0520">NAD</keyword>
<gene>
    <name evidence="13" type="primary">tyrA</name>
</gene>
<dbReference type="InterPro" id="IPR046826">
    <property type="entry name" value="PDH_N"/>
</dbReference>
<sequence>MKKEMSEMKDTILLAGIGLIGGSIALAIKKEHPHKRIIGVDISEEQLTAALKLGIIDERAGSFTEGVQQASVVIIATPVAQTLKMLDVLAASDITHELLITDVGSTKQKVVSYADKVLPAHYQFVGGHPMAGSHKSGAAAAKEFLFENAFYILTPGKSTSKESVMHLKELLKAANAHFVEMTPEEHDGVTSVISHFPHIVAASLVHQAHHAEEDYPFLKRFAAGGFRDITRIASSSPAMWRDILLHNKDKLLDRFKEWKREIDTIESYVENEDADSLFGYFKKAKDYRDGLPLRQKGAIPSFYDLYVDVPDHPGVISEITAILAEEKISITNIRIIETREDINGILRISFQTDDDRKRAETCIQSRAKYDTFYAD</sequence>
<evidence type="ECO:0000256" key="5">
    <source>
        <dbReference type="ARBA" id="ARBA00022498"/>
    </source>
</evidence>
<dbReference type="EC" id="1.3.1.12" evidence="3"/>
<dbReference type="PROSITE" id="PS51671">
    <property type="entry name" value="ACT"/>
    <property type="match status" value="1"/>
</dbReference>
<dbReference type="FunFam" id="3.30.70.260:FF:000100">
    <property type="entry name" value="Prephenate dehydrogenase"/>
    <property type="match status" value="1"/>
</dbReference>
<dbReference type="InterPro" id="IPR050812">
    <property type="entry name" value="Preph/Arog_dehydrog"/>
</dbReference>
<accession>A2RH56</accession>
<evidence type="ECO:0000256" key="1">
    <source>
        <dbReference type="ARBA" id="ARBA00005067"/>
    </source>
</evidence>
<evidence type="ECO:0000256" key="8">
    <source>
        <dbReference type="ARBA" id="ARBA00023027"/>
    </source>
</evidence>
<dbReference type="Gene3D" id="3.40.50.720">
    <property type="entry name" value="NAD(P)-binding Rossmann-like Domain"/>
    <property type="match status" value="1"/>
</dbReference>
<evidence type="ECO:0000259" key="12">
    <source>
        <dbReference type="PROSITE" id="PS51671"/>
    </source>
</evidence>
<dbReference type="InterPro" id="IPR002912">
    <property type="entry name" value="ACT_dom"/>
</dbReference>
<dbReference type="EMBL" id="AM295011">
    <property type="protein sequence ID" value="CAL26233.1"/>
    <property type="molecule type" value="Genomic_DNA"/>
</dbReference>
<dbReference type="GO" id="GO:0004665">
    <property type="term" value="F:prephenate dehydrogenase (NADP+) activity"/>
    <property type="evidence" value="ECO:0007669"/>
    <property type="project" value="InterPro"/>
</dbReference>
<feature type="domain" description="ACT" evidence="12">
    <location>
        <begin position="304"/>
        <end position="375"/>
    </location>
</feature>
<proteinExistence type="inferred from homology"/>
<evidence type="ECO:0000256" key="10">
    <source>
        <dbReference type="ARBA" id="ARBA00049260"/>
    </source>
</evidence>
<dbReference type="Pfam" id="PF02153">
    <property type="entry name" value="PDH_N"/>
    <property type="match status" value="1"/>
</dbReference>
<reference evidence="13" key="1">
    <citation type="submission" date="2006-07" db="EMBL/GenBank/DDBJ databases">
        <title>Tryptophan dependent production of Indole-3-acetic acid (IAA) affects level of plant growth promotion by Bacillus amyloliquefaciens FZB42.</title>
        <authorList>
            <person name="Idris E.E."/>
            <person name="Iglesias D.J."/>
            <person name="Talon M."/>
            <person name="Borriss R."/>
        </authorList>
    </citation>
    <scope>NUCLEOTIDE SEQUENCE</scope>
    <source>
        <strain evidence="13">FZB42</strain>
    </source>
</reference>
<dbReference type="InterPro" id="IPR045865">
    <property type="entry name" value="ACT-like_dom_sf"/>
</dbReference>
<comment type="pathway">
    <text evidence="1">Amino-acid biosynthesis; L-tyrosine biosynthesis; (4-hydroxyphenyl)pyruvate from prephenate (NAD(+) route): step 1/1.</text>
</comment>
<keyword evidence="6" id="KW-0028">Amino-acid biosynthesis</keyword>
<dbReference type="Pfam" id="PF01842">
    <property type="entry name" value="ACT"/>
    <property type="match status" value="1"/>
</dbReference>
<keyword evidence="9" id="KW-0057">Aromatic amino acid biosynthesis</keyword>
<dbReference type="InterPro" id="IPR036291">
    <property type="entry name" value="NAD(P)-bd_dom_sf"/>
</dbReference>
<name>A2RH56_BACAM</name>
<dbReference type="PANTHER" id="PTHR21363:SF0">
    <property type="entry name" value="PREPHENATE DEHYDROGENASE [NADP(+)]"/>
    <property type="match status" value="1"/>
</dbReference>
<dbReference type="AlphaFoldDB" id="A2RH56"/>